<dbReference type="AlphaFoldDB" id="A0A7W7LA12"/>
<comment type="caution">
    <text evidence="2">The sequence shown here is derived from an EMBL/GenBank/DDBJ whole genome shotgun (WGS) entry which is preliminary data.</text>
</comment>
<feature type="transmembrane region" description="Helical" evidence="1">
    <location>
        <begin position="43"/>
        <end position="65"/>
    </location>
</feature>
<keyword evidence="1" id="KW-0812">Transmembrane</keyword>
<sequence>MSAHDRKEEEVRRMLDLGHPRVPPELAARAAARGRGILRARRAVRAVAWVLLLIAVVAFCVWAAIEAPWSAPPREP</sequence>
<keyword evidence="3" id="KW-1185">Reference proteome</keyword>
<accession>A0A7W7LA12</accession>
<dbReference type="RefSeq" id="WP_184733173.1">
    <property type="nucleotide sequence ID" value="NZ_BMRW01000003.1"/>
</dbReference>
<protein>
    <submittedName>
        <fullName evidence="2">Ferric-dicitrate binding protein FerR (Iron transport regulator)</fullName>
    </submittedName>
</protein>
<dbReference type="Proteomes" id="UP000556436">
    <property type="component" value="Unassembled WGS sequence"/>
</dbReference>
<name>A0A7W7LA12_STRNE</name>
<evidence type="ECO:0000313" key="3">
    <source>
        <dbReference type="Proteomes" id="UP000556436"/>
    </source>
</evidence>
<keyword evidence="1" id="KW-1133">Transmembrane helix</keyword>
<evidence type="ECO:0000313" key="2">
    <source>
        <dbReference type="EMBL" id="MBB4886132.1"/>
    </source>
</evidence>
<proteinExistence type="predicted"/>
<organism evidence="2 3">
    <name type="scientific">Streptomyces netropsis</name>
    <name type="common">Streptoverticillium netropsis</name>
    <dbReference type="NCBI Taxonomy" id="55404"/>
    <lineage>
        <taxon>Bacteria</taxon>
        <taxon>Bacillati</taxon>
        <taxon>Actinomycetota</taxon>
        <taxon>Actinomycetes</taxon>
        <taxon>Kitasatosporales</taxon>
        <taxon>Streptomycetaceae</taxon>
        <taxon>Streptomyces</taxon>
    </lineage>
</organism>
<evidence type="ECO:0000256" key="1">
    <source>
        <dbReference type="SAM" id="Phobius"/>
    </source>
</evidence>
<gene>
    <name evidence="2" type="ORF">FHS38_002161</name>
</gene>
<dbReference type="EMBL" id="JACHJG010000003">
    <property type="protein sequence ID" value="MBB4886132.1"/>
    <property type="molecule type" value="Genomic_DNA"/>
</dbReference>
<reference evidence="2 3" key="1">
    <citation type="submission" date="2020-08" db="EMBL/GenBank/DDBJ databases">
        <title>Genomic Encyclopedia of Type Strains, Phase III (KMG-III): the genomes of soil and plant-associated and newly described type strains.</title>
        <authorList>
            <person name="Whitman W."/>
        </authorList>
    </citation>
    <scope>NUCLEOTIDE SEQUENCE [LARGE SCALE GENOMIC DNA]</scope>
    <source>
        <strain evidence="2 3">CECT 3265</strain>
    </source>
</reference>
<keyword evidence="1" id="KW-0472">Membrane</keyword>